<gene>
    <name evidence="1" type="ORF">JYB87_03205</name>
</gene>
<organism evidence="1 2">
    <name type="scientific">Shewanella avicenniae</name>
    <dbReference type="NCBI Taxonomy" id="2814294"/>
    <lineage>
        <taxon>Bacteria</taxon>
        <taxon>Pseudomonadati</taxon>
        <taxon>Pseudomonadota</taxon>
        <taxon>Gammaproteobacteria</taxon>
        <taxon>Alteromonadales</taxon>
        <taxon>Shewanellaceae</taxon>
        <taxon>Shewanella</taxon>
    </lineage>
</organism>
<dbReference type="InterPro" id="IPR029063">
    <property type="entry name" value="SAM-dependent_MTases_sf"/>
</dbReference>
<dbReference type="Gene3D" id="3.40.50.150">
    <property type="entry name" value="Vaccinia Virus protein VP39"/>
    <property type="match status" value="1"/>
</dbReference>
<proteinExistence type="predicted"/>
<dbReference type="SUPFAM" id="SSF53335">
    <property type="entry name" value="S-adenosyl-L-methionine-dependent methyltransferases"/>
    <property type="match status" value="1"/>
</dbReference>
<dbReference type="EMBL" id="CP071503">
    <property type="protein sequence ID" value="QSX34273.1"/>
    <property type="molecule type" value="Genomic_DNA"/>
</dbReference>
<sequence>MLRCPLCGDSAAKQPVAARVKRDYVRCEKCWLIFMLPSSRLSLDDERAYYATHENNPEDSGYLKFLSRLTTPLSPYLVTGMHGLDFGCGPGPAMPTLLAPLQVTLDNYDPYFFPIVLKPKYDFITSTECFEHFHQPGLELDKLVALLPNGGVLAVMTDSWQSEAQFYDWHYTRDPTHVSFFHRRSYDWICQHYGLTLLEWQAPRVAIMARA</sequence>
<dbReference type="Pfam" id="PF13489">
    <property type="entry name" value="Methyltransf_23"/>
    <property type="match status" value="1"/>
</dbReference>
<dbReference type="RefSeq" id="WP_207355477.1">
    <property type="nucleotide sequence ID" value="NZ_CP071503.1"/>
</dbReference>
<keyword evidence="1" id="KW-0808">Transferase</keyword>
<name>A0ABX7QTV4_9GAMM</name>
<evidence type="ECO:0000313" key="1">
    <source>
        <dbReference type="EMBL" id="QSX34273.1"/>
    </source>
</evidence>
<reference evidence="1 2" key="1">
    <citation type="submission" date="2021-03" db="EMBL/GenBank/DDBJ databases">
        <title>Novel species identification of genus Shewanella.</title>
        <authorList>
            <person name="Liu G."/>
            <person name="Zhang Q."/>
        </authorList>
    </citation>
    <scope>NUCLEOTIDE SEQUENCE [LARGE SCALE GENOMIC DNA]</scope>
    <source>
        <strain evidence="1 2">FJAT-51800</strain>
    </source>
</reference>
<dbReference type="Proteomes" id="UP000662770">
    <property type="component" value="Chromosome"/>
</dbReference>
<keyword evidence="1" id="KW-0489">Methyltransferase</keyword>
<dbReference type="GO" id="GO:0008168">
    <property type="term" value="F:methyltransferase activity"/>
    <property type="evidence" value="ECO:0007669"/>
    <property type="project" value="UniProtKB-KW"/>
</dbReference>
<dbReference type="GO" id="GO:0032259">
    <property type="term" value="P:methylation"/>
    <property type="evidence" value="ECO:0007669"/>
    <property type="project" value="UniProtKB-KW"/>
</dbReference>
<accession>A0ABX7QTV4</accession>
<keyword evidence="2" id="KW-1185">Reference proteome</keyword>
<protein>
    <submittedName>
        <fullName evidence="1">Class I SAM-dependent methyltransferase</fullName>
    </submittedName>
</protein>
<evidence type="ECO:0000313" key="2">
    <source>
        <dbReference type="Proteomes" id="UP000662770"/>
    </source>
</evidence>